<proteinExistence type="predicted"/>
<dbReference type="InterPro" id="IPR036736">
    <property type="entry name" value="ACP-like_sf"/>
</dbReference>
<name>A0A1G8DSW1_PSEOR</name>
<dbReference type="InterPro" id="IPR006162">
    <property type="entry name" value="Ppantetheine_attach_site"/>
</dbReference>
<dbReference type="InterPro" id="IPR009081">
    <property type="entry name" value="PP-bd_ACP"/>
</dbReference>
<dbReference type="GO" id="GO:0009366">
    <property type="term" value="C:enterobactin synthetase complex"/>
    <property type="evidence" value="ECO:0007669"/>
    <property type="project" value="TreeGrafter"/>
</dbReference>
<protein>
    <submittedName>
        <fullName evidence="6">Amino acid adenylation domain-containing protein</fullName>
    </submittedName>
</protein>
<dbReference type="Pfam" id="PF00501">
    <property type="entry name" value="AMP-binding"/>
    <property type="match status" value="4"/>
</dbReference>
<dbReference type="GO" id="GO:0047527">
    <property type="term" value="F:2,3-dihydroxybenzoate-serine ligase activity"/>
    <property type="evidence" value="ECO:0007669"/>
    <property type="project" value="TreeGrafter"/>
</dbReference>
<dbReference type="SMART" id="SM00823">
    <property type="entry name" value="PKS_PP"/>
    <property type="match status" value="4"/>
</dbReference>
<dbReference type="InterPro" id="IPR045851">
    <property type="entry name" value="AMP-bd_C_sf"/>
</dbReference>
<keyword evidence="7" id="KW-1185">Reference proteome</keyword>
<evidence type="ECO:0000256" key="3">
    <source>
        <dbReference type="ARBA" id="ARBA00022553"/>
    </source>
</evidence>
<dbReference type="CDD" id="cd19531">
    <property type="entry name" value="LCL_NRPS-like"/>
    <property type="match status" value="1"/>
</dbReference>
<dbReference type="GO" id="GO:0031177">
    <property type="term" value="F:phosphopantetheine binding"/>
    <property type="evidence" value="ECO:0007669"/>
    <property type="project" value="InterPro"/>
</dbReference>
<feature type="domain" description="Carrier" evidence="5">
    <location>
        <begin position="4270"/>
        <end position="4344"/>
    </location>
</feature>
<dbReference type="InterPro" id="IPR020845">
    <property type="entry name" value="AMP-binding_CS"/>
</dbReference>
<dbReference type="Pfam" id="PF13193">
    <property type="entry name" value="AMP-binding_C"/>
    <property type="match status" value="4"/>
</dbReference>
<dbReference type="PROSITE" id="PS00455">
    <property type="entry name" value="AMP_BINDING"/>
    <property type="match status" value="4"/>
</dbReference>
<dbReference type="NCBIfam" id="TIGR01733">
    <property type="entry name" value="AA-adenyl-dom"/>
    <property type="match status" value="4"/>
</dbReference>
<dbReference type="SUPFAM" id="SSF56801">
    <property type="entry name" value="Acetyl-CoA synthetase-like"/>
    <property type="match status" value="4"/>
</dbReference>
<dbReference type="PROSITE" id="PS00012">
    <property type="entry name" value="PHOSPHOPANTETHEINE"/>
    <property type="match status" value="4"/>
</dbReference>
<dbReference type="RefSeq" id="WP_093089735.1">
    <property type="nucleotide sequence ID" value="NZ_FNBE01000028.1"/>
</dbReference>
<feature type="compositionally biased region" description="Basic and acidic residues" evidence="4">
    <location>
        <begin position="981"/>
        <end position="992"/>
    </location>
</feature>
<dbReference type="GO" id="GO:0043041">
    <property type="term" value="P:amino acid activation for nonribosomal peptide biosynthetic process"/>
    <property type="evidence" value="ECO:0007669"/>
    <property type="project" value="TreeGrafter"/>
</dbReference>
<dbReference type="SUPFAM" id="SSF47336">
    <property type="entry name" value="ACP-like"/>
    <property type="match status" value="4"/>
</dbReference>
<reference evidence="6 7" key="1">
    <citation type="submission" date="2016-10" db="EMBL/GenBank/DDBJ databases">
        <authorList>
            <person name="de Groot N.N."/>
        </authorList>
    </citation>
    <scope>NUCLEOTIDE SEQUENCE [LARGE SCALE GENOMIC DNA]</scope>
    <source>
        <strain evidence="6 7">CGMCC 4.3143</strain>
    </source>
</reference>
<dbReference type="OrthoDB" id="2472181at2"/>
<feature type="domain" description="Carrier" evidence="5">
    <location>
        <begin position="1000"/>
        <end position="1075"/>
    </location>
</feature>
<dbReference type="FunFam" id="3.30.300.30:FF:000010">
    <property type="entry name" value="Enterobactin synthetase component F"/>
    <property type="match status" value="1"/>
</dbReference>
<feature type="region of interest" description="Disordered" evidence="4">
    <location>
        <begin position="469"/>
        <end position="493"/>
    </location>
</feature>
<dbReference type="EMBL" id="FNBE01000028">
    <property type="protein sequence ID" value="SDH60509.1"/>
    <property type="molecule type" value="Genomic_DNA"/>
</dbReference>
<evidence type="ECO:0000256" key="2">
    <source>
        <dbReference type="ARBA" id="ARBA00022450"/>
    </source>
</evidence>
<dbReference type="FunFam" id="3.40.50.980:FF:000001">
    <property type="entry name" value="Non-ribosomal peptide synthetase"/>
    <property type="match status" value="3"/>
</dbReference>
<dbReference type="FunFam" id="2.30.38.10:FF:000001">
    <property type="entry name" value="Non-ribosomal peptide synthetase PvdI"/>
    <property type="match status" value="2"/>
</dbReference>
<dbReference type="GO" id="GO:0009239">
    <property type="term" value="P:enterobactin biosynthetic process"/>
    <property type="evidence" value="ECO:0007669"/>
    <property type="project" value="TreeGrafter"/>
</dbReference>
<evidence type="ECO:0000256" key="4">
    <source>
        <dbReference type="SAM" id="MobiDB-lite"/>
    </source>
</evidence>
<dbReference type="GO" id="GO:0008610">
    <property type="term" value="P:lipid biosynthetic process"/>
    <property type="evidence" value="ECO:0007669"/>
    <property type="project" value="UniProtKB-ARBA"/>
</dbReference>
<dbReference type="InterPro" id="IPR025110">
    <property type="entry name" value="AMP-bd_C"/>
</dbReference>
<dbReference type="Gene3D" id="3.40.50.12780">
    <property type="entry name" value="N-terminal domain of ligase-like"/>
    <property type="match status" value="2"/>
</dbReference>
<dbReference type="CDD" id="cd19540">
    <property type="entry name" value="LCL_NRPS-like"/>
    <property type="match status" value="2"/>
</dbReference>
<dbReference type="PANTHER" id="PTHR45527">
    <property type="entry name" value="NONRIBOSOMAL PEPTIDE SYNTHETASE"/>
    <property type="match status" value="1"/>
</dbReference>
<dbReference type="CDD" id="cd05930">
    <property type="entry name" value="A_NRPS"/>
    <property type="match status" value="3"/>
</dbReference>
<dbReference type="GO" id="GO:0072330">
    <property type="term" value="P:monocarboxylic acid biosynthetic process"/>
    <property type="evidence" value="ECO:0007669"/>
    <property type="project" value="UniProtKB-ARBA"/>
</dbReference>
<comment type="cofactor">
    <cofactor evidence="1">
        <name>pantetheine 4'-phosphate</name>
        <dbReference type="ChEBI" id="CHEBI:47942"/>
    </cofactor>
</comment>
<dbReference type="InterPro" id="IPR020806">
    <property type="entry name" value="PKS_PP-bd"/>
</dbReference>
<feature type="domain" description="Carrier" evidence="5">
    <location>
        <begin position="3171"/>
        <end position="3245"/>
    </location>
</feature>
<dbReference type="FunFam" id="3.40.50.12780:FF:000012">
    <property type="entry name" value="Non-ribosomal peptide synthetase"/>
    <property type="match status" value="1"/>
</dbReference>
<dbReference type="Pfam" id="PF00550">
    <property type="entry name" value="PP-binding"/>
    <property type="match status" value="4"/>
</dbReference>
<dbReference type="InterPro" id="IPR042099">
    <property type="entry name" value="ANL_N_sf"/>
</dbReference>
<organism evidence="6 7">
    <name type="scientific">Pseudonocardia oroxyli</name>
    <dbReference type="NCBI Taxonomy" id="366584"/>
    <lineage>
        <taxon>Bacteria</taxon>
        <taxon>Bacillati</taxon>
        <taxon>Actinomycetota</taxon>
        <taxon>Actinomycetes</taxon>
        <taxon>Pseudonocardiales</taxon>
        <taxon>Pseudonocardiaceae</taxon>
        <taxon>Pseudonocardia</taxon>
    </lineage>
</organism>
<dbReference type="Gene3D" id="3.30.300.30">
    <property type="match status" value="4"/>
</dbReference>
<dbReference type="Gene3D" id="3.30.559.30">
    <property type="entry name" value="Nonribosomal peptide synthetase, condensation domain"/>
    <property type="match status" value="5"/>
</dbReference>
<evidence type="ECO:0000259" key="5">
    <source>
        <dbReference type="PROSITE" id="PS50075"/>
    </source>
</evidence>
<dbReference type="Proteomes" id="UP000198967">
    <property type="component" value="Unassembled WGS sequence"/>
</dbReference>
<dbReference type="STRING" id="366584.SAMN05216377_1285"/>
<dbReference type="Gene3D" id="3.30.559.10">
    <property type="entry name" value="Chloramphenicol acetyltransferase-like domain"/>
    <property type="match status" value="5"/>
</dbReference>
<keyword evidence="3" id="KW-0597">Phosphoprotein</keyword>
<dbReference type="InterPro" id="IPR023213">
    <property type="entry name" value="CAT-like_dom_sf"/>
</dbReference>
<evidence type="ECO:0000313" key="6">
    <source>
        <dbReference type="EMBL" id="SDH60509.1"/>
    </source>
</evidence>
<dbReference type="Pfam" id="PF00668">
    <property type="entry name" value="Condensation"/>
    <property type="match status" value="5"/>
</dbReference>
<dbReference type="Gene3D" id="2.30.38.10">
    <property type="entry name" value="Luciferase, Domain 3"/>
    <property type="match status" value="2"/>
</dbReference>
<feature type="region of interest" description="Disordered" evidence="4">
    <location>
        <begin position="981"/>
        <end position="1001"/>
    </location>
</feature>
<dbReference type="PROSITE" id="PS50075">
    <property type="entry name" value="CARRIER"/>
    <property type="match status" value="4"/>
</dbReference>
<dbReference type="SUPFAM" id="SSF52777">
    <property type="entry name" value="CoA-dependent acyltransferases"/>
    <property type="match status" value="10"/>
</dbReference>
<dbReference type="InterPro" id="IPR000873">
    <property type="entry name" value="AMP-dep_synth/lig_dom"/>
</dbReference>
<gene>
    <name evidence="6" type="ORF">SAMN05216377_1285</name>
</gene>
<keyword evidence="2" id="KW-0596">Phosphopantetheine</keyword>
<dbReference type="CDD" id="cd17643">
    <property type="entry name" value="A_NRPS_Cytc1-like"/>
    <property type="match status" value="1"/>
</dbReference>
<feature type="region of interest" description="Disordered" evidence="4">
    <location>
        <begin position="3238"/>
        <end position="3286"/>
    </location>
</feature>
<dbReference type="FunFam" id="1.10.1200.10:FF:000016">
    <property type="entry name" value="Non-ribosomal peptide synthase"/>
    <property type="match status" value="1"/>
</dbReference>
<accession>A0A1G8DSW1</accession>
<feature type="domain" description="Carrier" evidence="5">
    <location>
        <begin position="2090"/>
        <end position="2164"/>
    </location>
</feature>
<sequence>MAPSTTKQELLARRIAAAGLHRATPGPSSPVVRETGRTDFPLSFAQRRMWLHQQIVPDSTAYNLCIEVSFTGKVDERALAAAFRALVRRHEILRTTYHAVDGVPCQRVHEELPLHLEVADLDGTSVGDLARVHAARPYDLERESSLRVVFARESATRLTVLLLVHHIAWDGLTFAALSRDLERFYREAAAGGDPRPAPPAVQVADHAAAEQAAWDDAGRSAELEFWRARLAEPAPALFDGMVPEHPDGPAEGGARVDRRMSEAATNGLRRLARDLDTTPYTIFLAAYTALLSRYGSADDVAVGTAVLNREDAGVTDLVGNFGNIVVLRSPVRVTDSFRSLVERVRHVAAEGFAHQGYPYDKLVEKLNPERTARGGGLFDAMLLFLTQQIDGPQLPGAKTTWFRTDNGTAQHPLALEVFLTADGMDVEATYATATLTGPLVARLLAELDGFLAAAADRPQERLGALLSAGARSSGAQSPGTPSPLAAPAATPAPSVPDLLRSRIEREGRAAAVVSGDRVVSYAELGARAGALAGELRARGVAPEDRVAVVLPRTDDLVVAVLGVLEAGAVLVPIDRTAPAERIAYLLADAAPRCVITTGELRASLPDAADGVPLETVLMEDGARFRAGPAPAPVRAAAAAYLIHTSGSTGRPKGVLGTRAGLANRLAWAQEQWPVAPGDVRLAKSSIGFIDGVTELLAALAGGARVVLADDRAATDVAALARLVADHEVGQLTAVPSVVAALTALPGADVSTLGRWVCSGEPLTAAVTRDALAAAPGSVVVNSYGSSEVAGDVLAGEVAGDGPVTVGRPVPGAEVLLLDRFLVPVPAGVVGEVYVAGVQVARGYLGRSALTAARFVADPRGAGGRLYRTGDLGRWTEDGRVELLGRVDHQVKIRGVRVEPGEVEAVLAEHESVAEAAVVPRADAVGGGTALVAHLVGVEGRALDTDEIRRWLRTRLPAQLVPAFLAPIEALPRTPGGKLDRAALPDPLTHPETRPAVASRPPRTDRERVLCALFAASLGLPEVGVEDDFFALGGHSLLALRLANRIKEAVGAEIAVADLFGAPTVARLGELLDRLDALDAPPAPPLVRVPRTGDLPLSAGQQRLWTVTQTDGASAVDPAVYNVPRVWHVHGPVDLAALRAAFEDVVARHEILRTTYPTVGDSVVQRIHEPGAVPVAVDALAVAPADVDTAVAAAVGHRFDLTREAPLRPTVLEVGADEWVLVLTVHHIAVDEWSYRVLLADLSAAYAARLGGGLGDGAPPLSAPPLSAPPLSAPALQYADFAAWQTALLGPDDAPTPTARGQLDHWADTLAGAPAEVTLPLDRPRPEVSSGAGATVGFALDPELTARLREVAHEHRISMFMLLHAAVAVLLGKHGAGDDIVLGTPVSARRDQQLDDVVGFFLNTLALRVDLGGDPTLAELLGRVREADLAALRRQDVPFQRVVGRVNPERAPARHPLFQVEVVYLRTDVERSELGLAGATVVPQPPGAGTARFDAAFQFFEAGDGGPGAAVHGVLEYAVELFDAATARAVVERLRRVLAALARDTGARLSEVDVLSTGDVLRLLDRRTALPAVAERPSTLAEAFARSAAARRDAVALVAGQDRLTYGELDARANRLARLLRERGCLPGDRVGIAVPRSAEMVVALLGVLKAGATYVPLDVSAPAERLALILGDAAPVCVLTTEATRSILAAARTPLVVLDSAAVVAEQAAMGDAAPEVGPVPAALPAYVIYTSGSTGRPKGVEVSHRSVLDLLVAATAAGTARLRVDESDVWTLFHSVAFDVSVFELWGAFVHGGRLVVVDAMTARAPEQLWELVAAERVTVLSQTPSAFYQLAEAEQAGAADSLRYVIFAGEALEPRRLRRWYDRHPVDAPVMVNMYGITETTVHTTYRELDVAAAEGTRSPVGGPLGGLAVLVLDPHLRLVPAGVVGEVYVAGGQLAQGYAERPDLTAARFVAHPFGADGERLYRSGDLARWTAAGELEFVGRADDQVKLRGFRIELGEIEAALLAHPGVTQATVQVREDVPGHRRLVGYVAPGSHDPADLRAALARTLPEYMVPAAVVPLDRLPLTLNGKLDRRALPVPEVGERAVRAPRTEVETLVCTAFAALLGLDEVGLDDDFFALGGDSILATRVTALVRAGGYRIRARDVFTGRTPALIAEAAETAAPADAGPADLDLRATLDLTAEGEAALAAVAGGPVADVWPLSPLQEGLYFQSVYDADSARIYVLQSLFTAARVFEADRLAAALRTLVAQTPLLRAGFTATAAGRPVQFVRAAVDPELVEVHLTGTDDEVGAQLAELGRRERDRSFDLAREPLFRLVLVHTGAGPDRLLLTNHFQLFDGAAGITLVDRLVALYHGRDHDTAPATRGPDYADFLRWNLGQDEAAAQQAWREAFAGLETGTEVVGGARTWAEPSRRVGTRLGPDLSAALRRLAADQGVTLNVVLNAALGLVLAHATGGDDVVFGTPVVVHPDALPGINDAIGLFLNTVPVRVALDPRESVGDLLVRLQDDRVRLLAHSHLGLGRIQQATGHDRLFDTLFTLRNAWYSFAESPSRADIADVAIVDDSHFPLSFAVNPFDDIEVTLDYRPDGVPEETARTLLARFEGVLGRVAADPTAPVGSLAVSVDAELAELERAWTAGERPVGEATVAELLGERARLHPDATALVFGTRRVSFAELDARVSRLARVLRARGLGPESVVGLGLPRSIETVVALFAVLRAGAAYVPLELDYPDERLKEVLADSGAALLVTDASGAVRLGPAGVPLLCLDDEDVRAELAAASAAPLTDAELGAFGAGNPRRAEFPAYVIYTSGSTGRPKGVVTPFGGLTNMMVNHRDTIFRPAVASAGGRTLRIAHTVSFSFDMSWEELLWLVEGHEVHVCDERLRRDAVELVEYCDRERIDVVNVTPTYAHHLFAAGLLDEGRHRPVLVLLGGEAVPESIWGRLRDTEGVWGYNLYGPTEYTINTLGAGTDESPTPVVGRPVANTRDRVLDAWLRPVPAGVVGELYISGAGLARGYLDRRGLTAERFVADPFTPGARMYRTGDLVRRRPDGHLEFLGRSDDQVKIRGYRVELGEVESVLAGVPGVAQAAVLTRPDPVVPGQRSLVAYLVPDGPVPDRTGLPEAVRARAAELLPDYMVPTLWGQVDALPLTVNGKLDTAVLPEPRRLRSRAARPPATETERVLCTVFAAVLGLDEFGVDDDFFGFGGDSISSLQVTNQARKAGVRIRPRHVFDGRTPARIAAAHDGSGTGGDRGGENGAATGTATGTPATGTERPALVPGPRGGTAPLSDGQRQLWTIFSIEGPVPTYTIPLVWRLTGTLDVPAFRAALGDLLLRHEILRTVYVAEEGDVVARVLPLDDAPDWFGHRRVDPGEVDALVAELSRYGFDLAAELPIRAEVLTCGPAESVVVLAVHHIAVDEMSWRPLVADLERAYAARLAGRDPALGPAAVQYADYARWQRAHLGTRSAPTPAKTAQLEFWRATLDGVPDETSLPADRPRPAVLSGRGATVEVRLPAELTARVHAVAEEHGMSVFMVLHAAVALLLGKHGAGEDVAVGSPISGRVDAALQDSVGYFLNTLVLRTRVAPESTVGEFLRHVREVDLQAYDHQDTPFDEVVDLVRPTRSMGRNPLFQVMLVFLAQEANHASLRLPGVAATAEHLTTGTSKFDLAFNLQERAGRIGGVVEYSTDLFDTDTVRRVAERLEHVLDRLTRDPAVRLGSIGVLAAADRAALERDRAAGERRVADATVAELLGERARVCPDAVALVAGSERVTFAQLDARVSRLARALLDRGVGPESVVGIGLPRGVETVVALFAVLRAGAAYVPLELEYPDERLRAVLTDASAALLITDAESAPRLAATGVPPLVLDDPRVRAELAERSGAAVTPGELGAFAPGNPHRADLPAYVIYTSGSTGRPKGVVTPYRGLTNMMVNHREKIFRPAVAAAGGRVFRVAHTVSFSFDMSWEELLWLVDGHEVHICDESLRRDAPELVRYCDRERIDVVNVTPTYAHHLFAAGLLDADRHRPPLVLLGGEAVPESIWGRLRDTDGVWGYNLYGPTEYTINTLGAGTDESATPVVGRPIANTRDHVLDAGLLPVPAGVVGELYVAGAGLARGYLGRGALTAERFVADPFTPGGRLYRTGDLVRRRQDGHLEFLGRSDDQVKIRGHRVELGEVEAALAGVPGVAQAAVLTRPDPVVPGQRSLVAYLVPDGPVPDDGAEQLPAQARDAVSARLPGYLVPTLWAVVPALPLTVNGKLDAAALPEPAPLRARTGRTPRTPVEALLCEAVAETLGVPSVGIDDDFFDLGGDSLSAIALAGRARAVGLPVRVRDVLRYPTVAQLVEQGTAADVEEPAADPGLGRVGLTPALRWLESLGGSPAGPHQAGLLRTPPGVDRATLVALLGALQVRHPVLGARLVTDDRGRWDHLHVPDPTGLDPAGTLRRVPVSDEDLAAVVARETAAARDALDPFSGAVVRFVWLDRGPRRTGRLIVVAHQLVVDGASWRTLVEDIAALGAGAAPPGPAGTSLRTWSDVLAAVAEDPRTADEAPHWRALAAGAAPLTGDPAPRQPAADARRHRRELDPAVAETVLVGLPRALGVSVNAVLLAALDLAVTAVLGGAGKGVLVDVEGHGRVEGLRPGLDLTRTVGRFTALHPVRLAGATDPGGLDDAARLLDAQLTGHPNGGLGYGLLRHHVPGVDLGPAADVSFSYLGRTVVPAESAWSVAPEFAATDVGAARGVLSGHGLVIGVTAVDDGTSLRVAADIRTGALPNETVERLAAHWIGTLESWAVRAAAHRKDQL</sequence>
<feature type="compositionally biased region" description="Low complexity" evidence="4">
    <location>
        <begin position="3255"/>
        <end position="3273"/>
    </location>
</feature>
<dbReference type="InterPro" id="IPR001242">
    <property type="entry name" value="Condensation_dom"/>
</dbReference>
<evidence type="ECO:0000256" key="1">
    <source>
        <dbReference type="ARBA" id="ARBA00001957"/>
    </source>
</evidence>
<dbReference type="GO" id="GO:0005829">
    <property type="term" value="C:cytosol"/>
    <property type="evidence" value="ECO:0007669"/>
    <property type="project" value="TreeGrafter"/>
</dbReference>
<dbReference type="InterPro" id="IPR010071">
    <property type="entry name" value="AA_adenyl_dom"/>
</dbReference>
<dbReference type="Gene3D" id="3.40.50.980">
    <property type="match status" value="4"/>
</dbReference>
<evidence type="ECO:0000313" key="7">
    <source>
        <dbReference type="Proteomes" id="UP000198967"/>
    </source>
</evidence>
<dbReference type="NCBIfam" id="NF003417">
    <property type="entry name" value="PRK04813.1"/>
    <property type="match status" value="4"/>
</dbReference>
<dbReference type="PANTHER" id="PTHR45527:SF1">
    <property type="entry name" value="FATTY ACID SYNTHASE"/>
    <property type="match status" value="1"/>
</dbReference>
<dbReference type="Gene3D" id="1.10.1200.10">
    <property type="entry name" value="ACP-like"/>
    <property type="match status" value="4"/>
</dbReference>